<comment type="caution">
    <text evidence="1">The sequence shown here is derived from an EMBL/GenBank/DDBJ whole genome shotgun (WGS) entry which is preliminary data.</text>
</comment>
<accession>A0ABT5XAN7</accession>
<evidence type="ECO:0000313" key="1">
    <source>
        <dbReference type="EMBL" id="MDF0591761.1"/>
    </source>
</evidence>
<proteinExistence type="predicted"/>
<protein>
    <submittedName>
        <fullName evidence="1">Uncharacterized protein</fullName>
    </submittedName>
</protein>
<dbReference type="RefSeq" id="WP_316967487.1">
    <property type="nucleotide sequence ID" value="NZ_JARFPK010000062.1"/>
</dbReference>
<evidence type="ECO:0000313" key="2">
    <source>
        <dbReference type="Proteomes" id="UP001220010"/>
    </source>
</evidence>
<keyword evidence="2" id="KW-1185">Reference proteome</keyword>
<dbReference type="PROSITE" id="PS51257">
    <property type="entry name" value="PROKAR_LIPOPROTEIN"/>
    <property type="match status" value="1"/>
</dbReference>
<gene>
    <name evidence="1" type="ORF">P0O15_11390</name>
</gene>
<sequence length="164" mass="17524">METYIKLIGFALMSSLLIFSSACDLASAGPFPAVTQPSYPESLSLVKNSIGDFARAGSSVKPGIFCPGDLKISTKFDSSLSELTGLPFFNDPEDDDETFHGVVAINTERGNSVTSHGQFKTPPTNVNYLDIDVRNIIVISINTARGGSSIATSEIFIEPIQRAS</sequence>
<dbReference type="EMBL" id="JARFPK010000062">
    <property type="protein sequence ID" value="MDF0591761.1"/>
    <property type="molecule type" value="Genomic_DNA"/>
</dbReference>
<name>A0ABT5XAN7_9EURY</name>
<reference evidence="1 2" key="1">
    <citation type="submission" date="2023-03" db="EMBL/GenBank/DDBJ databases">
        <title>WGS of Methanotrichaceae archaeon Mx.</title>
        <authorList>
            <person name="Sorokin D.Y."/>
            <person name="Merkel A.Y."/>
        </authorList>
    </citation>
    <scope>NUCLEOTIDE SEQUENCE [LARGE SCALE GENOMIC DNA]</scope>
    <source>
        <strain evidence="1 2">Mx</strain>
    </source>
</reference>
<organism evidence="1 2">
    <name type="scientific">Candidatus Methanocrinis natronophilus</name>
    <dbReference type="NCBI Taxonomy" id="3033396"/>
    <lineage>
        <taxon>Archaea</taxon>
        <taxon>Methanobacteriati</taxon>
        <taxon>Methanobacteriota</taxon>
        <taxon>Stenosarchaea group</taxon>
        <taxon>Methanomicrobia</taxon>
        <taxon>Methanotrichales</taxon>
        <taxon>Methanotrichaceae</taxon>
        <taxon>Methanocrinis</taxon>
    </lineage>
</organism>
<dbReference type="Proteomes" id="UP001220010">
    <property type="component" value="Unassembled WGS sequence"/>
</dbReference>